<dbReference type="InterPro" id="IPR014002">
    <property type="entry name" value="Agenet_dom_plant"/>
</dbReference>
<evidence type="ECO:0000259" key="3">
    <source>
        <dbReference type="PROSITE" id="PS51138"/>
    </source>
</evidence>
<evidence type="ECO:0000313" key="4">
    <source>
        <dbReference type="Proteomes" id="UP000694853"/>
    </source>
</evidence>
<feature type="domain" description="ENT" evidence="3">
    <location>
        <begin position="338"/>
        <end position="399"/>
    </location>
</feature>
<proteinExistence type="predicted"/>
<reference evidence="5" key="2">
    <citation type="submission" date="2025-08" db="UniProtKB">
        <authorList>
            <consortium name="RefSeq"/>
        </authorList>
    </citation>
    <scope>IDENTIFICATION</scope>
    <source>
        <tissue evidence="5">Young leaves</tissue>
    </source>
</reference>
<dbReference type="PANTHER" id="PTHR31917">
    <property type="entry name" value="AGENET DOMAIN-CONTAINING PROTEIN-RELATED"/>
    <property type="match status" value="1"/>
</dbReference>
<dbReference type="RefSeq" id="XP_027353779.1">
    <property type="nucleotide sequence ID" value="XM_027497978.1"/>
</dbReference>
<dbReference type="SMART" id="SM01191">
    <property type="entry name" value="ENT"/>
    <property type="match status" value="1"/>
</dbReference>
<dbReference type="InterPro" id="IPR008395">
    <property type="entry name" value="Agenet-like_dom"/>
</dbReference>
<dbReference type="KEGG" id="aprc:113864361"/>
<evidence type="ECO:0000256" key="2">
    <source>
        <dbReference type="ARBA" id="ARBA00023242"/>
    </source>
</evidence>
<dbReference type="AlphaFoldDB" id="A0A8B8LG63"/>
<organism evidence="4 5">
    <name type="scientific">Abrus precatorius</name>
    <name type="common">Indian licorice</name>
    <name type="synonym">Glycine abrus</name>
    <dbReference type="NCBI Taxonomy" id="3816"/>
    <lineage>
        <taxon>Eukaryota</taxon>
        <taxon>Viridiplantae</taxon>
        <taxon>Streptophyta</taxon>
        <taxon>Embryophyta</taxon>
        <taxon>Tracheophyta</taxon>
        <taxon>Spermatophyta</taxon>
        <taxon>Magnoliopsida</taxon>
        <taxon>eudicotyledons</taxon>
        <taxon>Gunneridae</taxon>
        <taxon>Pentapetalae</taxon>
        <taxon>rosids</taxon>
        <taxon>fabids</taxon>
        <taxon>Fabales</taxon>
        <taxon>Fabaceae</taxon>
        <taxon>Papilionoideae</taxon>
        <taxon>50 kb inversion clade</taxon>
        <taxon>NPAAA clade</taxon>
        <taxon>indigoferoid/millettioid clade</taxon>
        <taxon>Abreae</taxon>
        <taxon>Abrus</taxon>
    </lineage>
</organism>
<dbReference type="Pfam" id="PF03735">
    <property type="entry name" value="ENT"/>
    <property type="match status" value="1"/>
</dbReference>
<dbReference type="Gene3D" id="1.10.1240.40">
    <property type="entry name" value="ENT domain"/>
    <property type="match status" value="1"/>
</dbReference>
<name>A0A8B8LG63_ABRPR</name>
<dbReference type="InterPro" id="IPR036142">
    <property type="entry name" value="ENT_dom-like_sf"/>
</dbReference>
<dbReference type="OrthoDB" id="663550at2759"/>
<comment type="subcellular location">
    <subcellularLocation>
        <location evidence="1">Nucleus</location>
    </subcellularLocation>
</comment>
<reference evidence="4" key="1">
    <citation type="journal article" date="2019" name="Toxins">
        <title>Detection of Abrin-Like and Prepropulchellin-Like Toxin Genes and Transcripts Using Whole Genome Sequencing and Full-Length Transcript Sequencing of Abrus precatorius.</title>
        <authorList>
            <person name="Hovde B.T."/>
            <person name="Daligault H.E."/>
            <person name="Hanschen E.R."/>
            <person name="Kunde Y.A."/>
            <person name="Johnson M.B."/>
            <person name="Starkenburg S.R."/>
            <person name="Johnson S.L."/>
        </authorList>
    </citation>
    <scope>NUCLEOTIDE SEQUENCE [LARGE SCALE GENOMIC DNA]</scope>
</reference>
<dbReference type="PANTHER" id="PTHR31917:SF163">
    <property type="entry name" value="AGENET DOMAIN PROTEIN"/>
    <property type="match status" value="1"/>
</dbReference>
<keyword evidence="4" id="KW-1185">Reference proteome</keyword>
<evidence type="ECO:0000313" key="5">
    <source>
        <dbReference type="RefSeq" id="XP_027353779.1"/>
    </source>
</evidence>
<dbReference type="PROSITE" id="PS51138">
    <property type="entry name" value="ENT"/>
    <property type="match status" value="1"/>
</dbReference>
<protein>
    <submittedName>
        <fullName evidence="5">Uncharacterized protein LOC113864361 isoform X1</fullName>
    </submittedName>
</protein>
<evidence type="ECO:0000256" key="1">
    <source>
        <dbReference type="ARBA" id="ARBA00004123"/>
    </source>
</evidence>
<dbReference type="SMART" id="SM00743">
    <property type="entry name" value="Agenet"/>
    <property type="match status" value="2"/>
</dbReference>
<dbReference type="Proteomes" id="UP000694853">
    <property type="component" value="Unplaced"/>
</dbReference>
<gene>
    <name evidence="5" type="primary">LOC113864361</name>
</gene>
<accession>A0A8B8LG63</accession>
<sequence length="399" mass="44644">MRLKKGSKVEIIGKTERLRVEWRCARIISGNGHTYSVQYDCSSKTGEASVERVPRKAIRPCPPPIKGVESWEANDHLEVYDAGCWKAATVLKFIGRGFYLARLWVSCKELHVHKVNMRPRQSWHNGQWFIMPMGPCKSGVGKSSWSLISSSYKDQPEIQQTRKICLPGLDASVPQESHLASTSTLKRKSPYGSSLIEPYPIKLRAVASMGECERLKALPTALLLEKVDAVAYPENNMGEKCMHTSFTNGANQYYETGKKNPCNVSTHFLERIEEPEYSCSVMSSVGSCSVISNNTNKFSSDTLEGSCQEDEDTLRSDAESVDVGDVDKGCSISPEDVVAERIHRLELHAYRRTLEAIYVSGPLSWEQEELLTNLRISLNISNDEHSMEIKNLVSAGQNF</sequence>
<dbReference type="Pfam" id="PF05641">
    <property type="entry name" value="Agenet"/>
    <property type="match status" value="1"/>
</dbReference>
<dbReference type="GeneID" id="113864361"/>
<dbReference type="SUPFAM" id="SSF158639">
    <property type="entry name" value="ENT-like"/>
    <property type="match status" value="1"/>
</dbReference>
<dbReference type="GO" id="GO:0005634">
    <property type="term" value="C:nucleus"/>
    <property type="evidence" value="ECO:0007669"/>
    <property type="project" value="UniProtKB-SubCell"/>
</dbReference>
<dbReference type="InterPro" id="IPR005491">
    <property type="entry name" value="ENT_dom"/>
</dbReference>
<keyword evidence="2" id="KW-0539">Nucleus</keyword>